<feature type="region of interest" description="Disordered" evidence="1">
    <location>
        <begin position="1"/>
        <end position="60"/>
    </location>
</feature>
<keyword evidence="3" id="KW-1185">Reference proteome</keyword>
<dbReference type="EMBL" id="CARXXK010000001">
    <property type="protein sequence ID" value="CAI6350591.1"/>
    <property type="molecule type" value="Genomic_DNA"/>
</dbReference>
<dbReference type="Proteomes" id="UP001160148">
    <property type="component" value="Unassembled WGS sequence"/>
</dbReference>
<gene>
    <name evidence="2" type="ORF">MEUPH1_LOCUS7033</name>
</gene>
<feature type="compositionally biased region" description="Pro residues" evidence="1">
    <location>
        <begin position="1"/>
        <end position="12"/>
    </location>
</feature>
<evidence type="ECO:0000313" key="2">
    <source>
        <dbReference type="EMBL" id="CAI6350591.1"/>
    </source>
</evidence>
<reference evidence="2 3" key="1">
    <citation type="submission" date="2023-01" db="EMBL/GenBank/DDBJ databases">
        <authorList>
            <person name="Whitehead M."/>
        </authorList>
    </citation>
    <scope>NUCLEOTIDE SEQUENCE [LARGE SCALE GENOMIC DNA]</scope>
</reference>
<dbReference type="AlphaFoldDB" id="A0AAV0W476"/>
<sequence>MVGLQPLPPVLPPFHIRGAGRPRRGRGRQRAAAVPENHGMVRHPNVRQQPGGGNIGSIEDLHVLGNTDNIEVPIQIQANNEDRNELLDLPENEIEQPDMDETLAEEEVYEIVELGIDDAFVDGRLILNVIILKH</sequence>
<name>A0AAV0W476_9HEMI</name>
<comment type="caution">
    <text evidence="2">The sequence shown here is derived from an EMBL/GenBank/DDBJ whole genome shotgun (WGS) entry which is preliminary data.</text>
</comment>
<protein>
    <submittedName>
        <fullName evidence="2">Uncharacterized protein</fullName>
    </submittedName>
</protein>
<organism evidence="2 3">
    <name type="scientific">Macrosiphum euphorbiae</name>
    <name type="common">potato aphid</name>
    <dbReference type="NCBI Taxonomy" id="13131"/>
    <lineage>
        <taxon>Eukaryota</taxon>
        <taxon>Metazoa</taxon>
        <taxon>Ecdysozoa</taxon>
        <taxon>Arthropoda</taxon>
        <taxon>Hexapoda</taxon>
        <taxon>Insecta</taxon>
        <taxon>Pterygota</taxon>
        <taxon>Neoptera</taxon>
        <taxon>Paraneoptera</taxon>
        <taxon>Hemiptera</taxon>
        <taxon>Sternorrhyncha</taxon>
        <taxon>Aphidomorpha</taxon>
        <taxon>Aphidoidea</taxon>
        <taxon>Aphididae</taxon>
        <taxon>Macrosiphini</taxon>
        <taxon>Macrosiphum</taxon>
    </lineage>
</organism>
<feature type="compositionally biased region" description="Basic residues" evidence="1">
    <location>
        <begin position="18"/>
        <end position="29"/>
    </location>
</feature>
<proteinExistence type="predicted"/>
<evidence type="ECO:0000256" key="1">
    <source>
        <dbReference type="SAM" id="MobiDB-lite"/>
    </source>
</evidence>
<evidence type="ECO:0000313" key="3">
    <source>
        <dbReference type="Proteomes" id="UP001160148"/>
    </source>
</evidence>
<accession>A0AAV0W476</accession>